<sequence length="258" mass="27977">MIYQTITLDITDGVAILTLNLPDTMNALTQQMRAEITDAMIHAGQNARVVVLTGQGRAFCSGQDLGDGGSAASMDLERGLRDEYMPMIRAVRECPVPTICAVNGAAAGAGANLALAADVVIAAESAYFMQAFARIGLMPDAGGTYVLPRAMGTAKAMGAALFADKITARQADDWGMIWEAVEDDAFDAHWRDRAAQLADGPTEAYRRIKQALRQSWDNDWQGQMENEARLQGRLGKSRDFQEGVVAFLEKRPAKYEGR</sequence>
<dbReference type="EMBL" id="PYGJ01000003">
    <property type="protein sequence ID" value="PSL20655.1"/>
    <property type="molecule type" value="Genomic_DNA"/>
</dbReference>
<name>A0A2P8FG08_9RHOB</name>
<comment type="caution">
    <text evidence="2">The sequence shown here is derived from an EMBL/GenBank/DDBJ whole genome shotgun (WGS) entry which is preliminary data.</text>
</comment>
<keyword evidence="3" id="KW-1185">Reference proteome</keyword>
<comment type="similarity">
    <text evidence="1">Belongs to the enoyl-CoA hydratase/isomerase family.</text>
</comment>
<evidence type="ECO:0000313" key="3">
    <source>
        <dbReference type="Proteomes" id="UP000240418"/>
    </source>
</evidence>
<dbReference type="PANTHER" id="PTHR43459">
    <property type="entry name" value="ENOYL-COA HYDRATASE"/>
    <property type="match status" value="1"/>
</dbReference>
<gene>
    <name evidence="2" type="ORF">CLV88_103303</name>
</gene>
<reference evidence="2 3" key="1">
    <citation type="submission" date="2018-03" db="EMBL/GenBank/DDBJ databases">
        <title>Genomic Encyclopedia of Archaeal and Bacterial Type Strains, Phase II (KMG-II): from individual species to whole genera.</title>
        <authorList>
            <person name="Goeker M."/>
        </authorList>
    </citation>
    <scope>NUCLEOTIDE SEQUENCE [LARGE SCALE GENOMIC DNA]</scope>
    <source>
        <strain evidence="2 3">DSM 100673</strain>
    </source>
</reference>
<dbReference type="Gene3D" id="1.10.12.10">
    <property type="entry name" value="Lyase 2-enoyl-coa Hydratase, Chain A, domain 2"/>
    <property type="match status" value="1"/>
</dbReference>
<dbReference type="Proteomes" id="UP000240418">
    <property type="component" value="Unassembled WGS sequence"/>
</dbReference>
<dbReference type="CDD" id="cd06558">
    <property type="entry name" value="crotonase-like"/>
    <property type="match status" value="1"/>
</dbReference>
<proteinExistence type="inferred from homology"/>
<dbReference type="OrthoDB" id="9781757at2"/>
<accession>A0A2P8FG08</accession>
<dbReference type="RefSeq" id="WP_106607848.1">
    <property type="nucleotide sequence ID" value="NZ_PYGJ01000003.1"/>
</dbReference>
<dbReference type="InterPro" id="IPR029045">
    <property type="entry name" value="ClpP/crotonase-like_dom_sf"/>
</dbReference>
<dbReference type="AlphaFoldDB" id="A0A2P8FG08"/>
<evidence type="ECO:0000256" key="1">
    <source>
        <dbReference type="ARBA" id="ARBA00005254"/>
    </source>
</evidence>
<dbReference type="SUPFAM" id="SSF52096">
    <property type="entry name" value="ClpP/crotonase"/>
    <property type="match status" value="1"/>
</dbReference>
<dbReference type="InterPro" id="IPR014748">
    <property type="entry name" value="Enoyl-CoA_hydra_C"/>
</dbReference>
<dbReference type="PANTHER" id="PTHR43459:SF1">
    <property type="entry name" value="EG:BACN32G11.4 PROTEIN"/>
    <property type="match status" value="1"/>
</dbReference>
<dbReference type="InterPro" id="IPR001753">
    <property type="entry name" value="Enoyl-CoA_hydra/iso"/>
</dbReference>
<keyword evidence="2" id="KW-0413">Isomerase</keyword>
<evidence type="ECO:0000313" key="2">
    <source>
        <dbReference type="EMBL" id="PSL20655.1"/>
    </source>
</evidence>
<organism evidence="2 3">
    <name type="scientific">Shimia abyssi</name>
    <dbReference type="NCBI Taxonomy" id="1662395"/>
    <lineage>
        <taxon>Bacteria</taxon>
        <taxon>Pseudomonadati</taxon>
        <taxon>Pseudomonadota</taxon>
        <taxon>Alphaproteobacteria</taxon>
        <taxon>Rhodobacterales</taxon>
        <taxon>Roseobacteraceae</taxon>
    </lineage>
</organism>
<dbReference type="GO" id="GO:0016853">
    <property type="term" value="F:isomerase activity"/>
    <property type="evidence" value="ECO:0007669"/>
    <property type="project" value="UniProtKB-KW"/>
</dbReference>
<dbReference type="Gene3D" id="3.90.226.10">
    <property type="entry name" value="2-enoyl-CoA Hydratase, Chain A, domain 1"/>
    <property type="match status" value="1"/>
</dbReference>
<protein>
    <submittedName>
        <fullName evidence="2">2-(1,2-epoxy-1,2-dihydrophenyl)acetyl-CoA isomerase</fullName>
    </submittedName>
</protein>
<dbReference type="Pfam" id="PF00378">
    <property type="entry name" value="ECH_1"/>
    <property type="match status" value="1"/>
</dbReference>